<evidence type="ECO:0000313" key="3">
    <source>
        <dbReference type="EMBL" id="RON08122.1"/>
    </source>
</evidence>
<dbReference type="InterPro" id="IPR009739">
    <property type="entry name" value="LprI-like_N"/>
</dbReference>
<dbReference type="EMBL" id="MOBJ01000010">
    <property type="protein sequence ID" value="RON08122.1"/>
    <property type="molecule type" value="Genomic_DNA"/>
</dbReference>
<evidence type="ECO:0000256" key="1">
    <source>
        <dbReference type="SAM" id="SignalP"/>
    </source>
</evidence>
<dbReference type="OrthoDB" id="7340239at2"/>
<dbReference type="Gene3D" id="1.20.1270.180">
    <property type="match status" value="1"/>
</dbReference>
<feature type="signal peptide" evidence="1">
    <location>
        <begin position="1"/>
        <end position="23"/>
    </location>
</feature>
<dbReference type="AlphaFoldDB" id="A0A423H4J0"/>
<evidence type="ECO:0000259" key="2">
    <source>
        <dbReference type="Pfam" id="PF07007"/>
    </source>
</evidence>
<name>A0A423H4J0_9PSED</name>
<evidence type="ECO:0000313" key="4">
    <source>
        <dbReference type="Proteomes" id="UP000286071"/>
    </source>
</evidence>
<feature type="chain" id="PRO_5019398229" description="Lysozyme inhibitor LprI-like N-terminal domain-containing protein" evidence="1">
    <location>
        <begin position="24"/>
        <end position="189"/>
    </location>
</feature>
<keyword evidence="1" id="KW-0732">Signal</keyword>
<comment type="caution">
    <text evidence="3">The sequence shown here is derived from an EMBL/GenBank/DDBJ whole genome shotgun (WGS) entry which is preliminary data.</text>
</comment>
<dbReference type="RefSeq" id="WP_123426156.1">
    <property type="nucleotide sequence ID" value="NZ_MOBJ01000010.1"/>
</dbReference>
<organism evidence="3 4">
    <name type="scientific">Pseudomonas brassicacearum</name>
    <dbReference type="NCBI Taxonomy" id="930166"/>
    <lineage>
        <taxon>Bacteria</taxon>
        <taxon>Pseudomonadati</taxon>
        <taxon>Pseudomonadota</taxon>
        <taxon>Gammaproteobacteria</taxon>
        <taxon>Pseudomonadales</taxon>
        <taxon>Pseudomonadaceae</taxon>
        <taxon>Pseudomonas</taxon>
    </lineage>
</organism>
<feature type="domain" description="Lysozyme inhibitor LprI-like N-terminal" evidence="2">
    <location>
        <begin position="33"/>
        <end position="118"/>
    </location>
</feature>
<reference evidence="3 4" key="1">
    <citation type="submission" date="2016-10" db="EMBL/GenBank/DDBJ databases">
        <title>Comparative genome analysis of multiple Pseudomonas spp. focuses on biocontrol and plant growth promoting traits.</title>
        <authorList>
            <person name="Tao X.-Y."/>
            <person name="Taylor C.G."/>
        </authorList>
    </citation>
    <scope>NUCLEOTIDE SEQUENCE [LARGE SCALE GENOMIC DNA]</scope>
    <source>
        <strain evidence="3 4">48H11</strain>
    </source>
</reference>
<protein>
    <recommendedName>
        <fullName evidence="2">Lysozyme inhibitor LprI-like N-terminal domain-containing protein</fullName>
    </recommendedName>
</protein>
<proteinExistence type="predicted"/>
<dbReference type="Pfam" id="PF07007">
    <property type="entry name" value="LprI"/>
    <property type="match status" value="1"/>
</dbReference>
<sequence>MRLIVHSLIAGLFAVLIANSAVASSTCNPDSLTNPDIITCSQQALDRLDRMLNEQYKVLVGESSSPQKTDLLSVQRSWLTFRDQYCEDVYQSSFPGQEAPIDRIACLKQLTSARVNELVYLRSGFVGDGFYKVIAVLGAQSGQPFQVLAAGVNPQWDEYANKHCAMTRTLLREDTSRCLARMQFHLPIN</sequence>
<accession>A0A423H4J0</accession>
<gene>
    <name evidence="3" type="ORF">BK659_16305</name>
</gene>
<dbReference type="Proteomes" id="UP000286071">
    <property type="component" value="Unassembled WGS sequence"/>
</dbReference>